<keyword evidence="4" id="KW-1185">Reference proteome</keyword>
<protein>
    <submittedName>
        <fullName evidence="2">Uncharacterized protein</fullName>
    </submittedName>
</protein>
<evidence type="ECO:0000313" key="4">
    <source>
        <dbReference type="Proteomes" id="UP000629870"/>
    </source>
</evidence>
<sequence length="110" mass="12330">MTGYEYDARNPEWDAEVKRNCHWELDDSILRLVGLCPRCHNEMNYTVEALYAVGYDKPVLIPKTIAICRTNKPITDRGQGIIGCGAVFDITGLAMPKDTEGEIKTESEHG</sequence>
<dbReference type="EMBL" id="VDMO01000012">
    <property type="protein sequence ID" value="TNM70703.1"/>
    <property type="molecule type" value="Genomic_DNA"/>
</dbReference>
<evidence type="ECO:0000313" key="1">
    <source>
        <dbReference type="EMBL" id="MBB6017063.1"/>
    </source>
</evidence>
<accession>A0A5C4Y577</accession>
<name>A0A5C4Y577_9DEIO</name>
<dbReference type="Proteomes" id="UP000629870">
    <property type="component" value="Unassembled WGS sequence"/>
</dbReference>
<proteinExistence type="predicted"/>
<reference evidence="1 4" key="2">
    <citation type="submission" date="2020-08" db="EMBL/GenBank/DDBJ databases">
        <title>Genomic Encyclopedia of Type Strains, Phase IV (KMG-IV): sequencing the most valuable type-strain genomes for metagenomic binning, comparative biology and taxonomic classification.</title>
        <authorList>
            <person name="Goeker M."/>
        </authorList>
    </citation>
    <scope>NUCLEOTIDE SEQUENCE [LARGE SCALE GENOMIC DNA]</scope>
    <source>
        <strain evidence="1 4">DSM 12027</strain>
    </source>
</reference>
<evidence type="ECO:0000313" key="2">
    <source>
        <dbReference type="EMBL" id="TNM70703.1"/>
    </source>
</evidence>
<gene>
    <name evidence="2" type="ORF">FHR04_12445</name>
    <name evidence="1" type="ORF">HNQ04_002325</name>
</gene>
<dbReference type="AlphaFoldDB" id="A0A5C4Y577"/>
<dbReference type="EMBL" id="JACHEW010000011">
    <property type="protein sequence ID" value="MBB6017063.1"/>
    <property type="molecule type" value="Genomic_DNA"/>
</dbReference>
<comment type="caution">
    <text evidence="2">The sequence shown here is derived from an EMBL/GenBank/DDBJ whole genome shotgun (WGS) entry which is preliminary data.</text>
</comment>
<reference evidence="2 3" key="1">
    <citation type="submission" date="2019-06" db="EMBL/GenBank/DDBJ databases">
        <title>Genome sequence of Deinococcus radiopugnans ATCC 19172.</title>
        <authorList>
            <person name="Maclea K.S."/>
            <person name="Maynard C.R."/>
        </authorList>
    </citation>
    <scope>NUCLEOTIDE SEQUENCE [LARGE SCALE GENOMIC DNA]</scope>
    <source>
        <strain evidence="2 3">ATCC 19172</strain>
    </source>
</reference>
<dbReference type="Proteomes" id="UP000313988">
    <property type="component" value="Unassembled WGS sequence"/>
</dbReference>
<organism evidence="2 3">
    <name type="scientific">Deinococcus radiopugnans ATCC 19172</name>
    <dbReference type="NCBI Taxonomy" id="585398"/>
    <lineage>
        <taxon>Bacteria</taxon>
        <taxon>Thermotogati</taxon>
        <taxon>Deinococcota</taxon>
        <taxon>Deinococci</taxon>
        <taxon>Deinococcales</taxon>
        <taxon>Deinococcaceae</taxon>
        <taxon>Deinococcus</taxon>
    </lineage>
</organism>
<dbReference type="RefSeq" id="WP_139403730.1">
    <property type="nucleotide sequence ID" value="NZ_JACHEW010000011.1"/>
</dbReference>
<evidence type="ECO:0000313" key="3">
    <source>
        <dbReference type="Proteomes" id="UP000313988"/>
    </source>
</evidence>